<feature type="non-terminal residue" evidence="1">
    <location>
        <position position="1"/>
    </location>
</feature>
<gene>
    <name evidence="1" type="ORF">ALEPTO_LOCUS8675</name>
</gene>
<evidence type="ECO:0000313" key="2">
    <source>
        <dbReference type="Proteomes" id="UP000789508"/>
    </source>
</evidence>
<dbReference type="Proteomes" id="UP000789508">
    <property type="component" value="Unassembled WGS sequence"/>
</dbReference>
<dbReference type="OrthoDB" id="2418599at2759"/>
<accession>A0A9N9CV94</accession>
<proteinExistence type="predicted"/>
<dbReference type="EMBL" id="CAJVPS010005307">
    <property type="protein sequence ID" value="CAG8613752.1"/>
    <property type="molecule type" value="Genomic_DNA"/>
</dbReference>
<organism evidence="1 2">
    <name type="scientific">Ambispora leptoticha</name>
    <dbReference type="NCBI Taxonomy" id="144679"/>
    <lineage>
        <taxon>Eukaryota</taxon>
        <taxon>Fungi</taxon>
        <taxon>Fungi incertae sedis</taxon>
        <taxon>Mucoromycota</taxon>
        <taxon>Glomeromycotina</taxon>
        <taxon>Glomeromycetes</taxon>
        <taxon>Archaeosporales</taxon>
        <taxon>Ambisporaceae</taxon>
        <taxon>Ambispora</taxon>
    </lineage>
</organism>
<dbReference type="AlphaFoldDB" id="A0A9N9CV94"/>
<keyword evidence="2" id="KW-1185">Reference proteome</keyword>
<sequence>TAKFMKDDDDILTTYCGSPEQNLQGLLIYVAILIKAGPGVVEFWKKLPDAKIIFPIPEDMDKAELNALESYSTIENNYVFLNKNVTTNSDGMLYDNGKKTDVELPSILMNDFGGMLYLPDGMFFLGNKSYGLKLLIRNCYLQLFDLIEMDRKSNGSASASCTITGTPGDINLFDGILNSPNNFLIVDAQALIFNYQAYMIQLTSRGKRFNETIK</sequence>
<name>A0A9N9CV94_9GLOM</name>
<evidence type="ECO:0000313" key="1">
    <source>
        <dbReference type="EMBL" id="CAG8613752.1"/>
    </source>
</evidence>
<protein>
    <submittedName>
        <fullName evidence="1">1113_t:CDS:1</fullName>
    </submittedName>
</protein>
<reference evidence="1" key="1">
    <citation type="submission" date="2021-06" db="EMBL/GenBank/DDBJ databases">
        <authorList>
            <person name="Kallberg Y."/>
            <person name="Tangrot J."/>
            <person name="Rosling A."/>
        </authorList>
    </citation>
    <scope>NUCLEOTIDE SEQUENCE</scope>
    <source>
        <strain evidence="1">FL130A</strain>
    </source>
</reference>
<comment type="caution">
    <text evidence="1">The sequence shown here is derived from an EMBL/GenBank/DDBJ whole genome shotgun (WGS) entry which is preliminary data.</text>
</comment>